<keyword evidence="3" id="KW-1185">Reference proteome</keyword>
<dbReference type="RefSeq" id="WP_021219128.1">
    <property type="nucleotide sequence ID" value="NZ_AP023081.1"/>
</dbReference>
<gene>
    <name evidence="2" type="ORF">ABS648_18075</name>
    <name evidence="1" type="ORF">PSm6_46870</name>
</gene>
<evidence type="ECO:0008006" key="4">
    <source>
        <dbReference type="Google" id="ProtNLM"/>
    </source>
</evidence>
<organism evidence="2">
    <name type="scientific">Pseudomonas solani</name>
    <dbReference type="NCBI Taxonomy" id="2731552"/>
    <lineage>
        <taxon>Bacteria</taxon>
        <taxon>Pseudomonadati</taxon>
        <taxon>Pseudomonadota</taxon>
        <taxon>Gammaproteobacteria</taxon>
        <taxon>Pseudomonadales</taxon>
        <taxon>Pseudomonadaceae</taxon>
        <taxon>Pseudomonas</taxon>
    </lineage>
</organism>
<dbReference type="SUPFAM" id="SSF46785">
    <property type="entry name" value="Winged helix' DNA-binding domain"/>
    <property type="match status" value="1"/>
</dbReference>
<evidence type="ECO:0000313" key="2">
    <source>
        <dbReference type="EMBL" id="XBY61865.1"/>
    </source>
</evidence>
<evidence type="ECO:0000313" key="1">
    <source>
        <dbReference type="EMBL" id="BCD88280.1"/>
    </source>
</evidence>
<dbReference type="InterPro" id="IPR036388">
    <property type="entry name" value="WH-like_DNA-bd_sf"/>
</dbReference>
<protein>
    <recommendedName>
        <fullName evidence="4">Fur family transcriptional regulator</fullName>
    </recommendedName>
</protein>
<evidence type="ECO:0000313" key="3">
    <source>
        <dbReference type="Proteomes" id="UP001064896"/>
    </source>
</evidence>
<dbReference type="Gene3D" id="1.10.10.10">
    <property type="entry name" value="Winged helix-like DNA-binding domain superfamily/Winged helix DNA-binding domain"/>
    <property type="match status" value="1"/>
</dbReference>
<reference evidence="2" key="2">
    <citation type="submission" date="2023-08" db="EMBL/GenBank/DDBJ databases">
        <title>Increased levels of nutrients transform a symbiont into a lethal pathobiont.</title>
        <authorList>
            <person name="Lachnit T."/>
            <person name="Ulrich L."/>
            <person name="Willmer F.M."/>
            <person name="Hasenbein T."/>
            <person name="Steiner L.X."/>
            <person name="Wolters M."/>
            <person name="Herbst E.M."/>
            <person name="Deines P."/>
        </authorList>
    </citation>
    <scope>NUCLEOTIDE SEQUENCE</scope>
    <source>
        <strain evidence="2">T3</strain>
    </source>
</reference>
<sequence>MPMSDHQHLRHMLQEAGLKASLPRLKVLEVLCDASQETGGISTRLLHERLNAAGEPLSLISVRQVLGRMLESGLVVPEGQKGYCLARSQSAA</sequence>
<accession>A0AAU7XWD8</accession>
<dbReference type="EMBL" id="CP158373">
    <property type="protein sequence ID" value="XBY61865.1"/>
    <property type="molecule type" value="Genomic_DNA"/>
</dbReference>
<dbReference type="InterPro" id="IPR036390">
    <property type="entry name" value="WH_DNA-bd_sf"/>
</dbReference>
<name>A0AAU7XWD8_9PSED</name>
<dbReference type="Proteomes" id="UP001064896">
    <property type="component" value="Chromosome"/>
</dbReference>
<proteinExistence type="predicted"/>
<reference evidence="1" key="1">
    <citation type="submission" date="2020-05" db="EMBL/GenBank/DDBJ databases">
        <title>Complete genome sequence of Pseudomonas sp. Sm006.</title>
        <authorList>
            <person name="Takeuchi K."/>
            <person name="Someya N."/>
        </authorList>
    </citation>
    <scope>NUCLEOTIDE SEQUENCE</scope>
    <source>
        <strain evidence="1">Sm006</strain>
    </source>
</reference>
<dbReference type="AlphaFoldDB" id="A0AAU7XWD8"/>
<dbReference type="EMBL" id="AP023081">
    <property type="protein sequence ID" value="BCD88280.1"/>
    <property type="molecule type" value="Genomic_DNA"/>
</dbReference>